<dbReference type="NCBIfam" id="TIGR04183">
    <property type="entry name" value="Por_Secre_tail"/>
    <property type="match status" value="1"/>
</dbReference>
<evidence type="ECO:0000313" key="4">
    <source>
        <dbReference type="Proteomes" id="UP001596161"/>
    </source>
</evidence>
<organism evidence="3 4">
    <name type="scientific">Adhaeribacter terreus</name>
    <dbReference type="NCBI Taxonomy" id="529703"/>
    <lineage>
        <taxon>Bacteria</taxon>
        <taxon>Pseudomonadati</taxon>
        <taxon>Bacteroidota</taxon>
        <taxon>Cytophagia</taxon>
        <taxon>Cytophagales</taxon>
        <taxon>Hymenobacteraceae</taxon>
        <taxon>Adhaeribacter</taxon>
    </lineage>
</organism>
<keyword evidence="1" id="KW-0732">Signal</keyword>
<feature type="chain" id="PRO_5046321054" evidence="1">
    <location>
        <begin position="22"/>
        <end position="336"/>
    </location>
</feature>
<evidence type="ECO:0000259" key="2">
    <source>
        <dbReference type="Pfam" id="PF18962"/>
    </source>
</evidence>
<dbReference type="InterPro" id="IPR026444">
    <property type="entry name" value="Secre_tail"/>
</dbReference>
<comment type="caution">
    <text evidence="3">The sequence shown here is derived from an EMBL/GenBank/DDBJ whole genome shotgun (WGS) entry which is preliminary data.</text>
</comment>
<dbReference type="EMBL" id="JBHSKT010000004">
    <property type="protein sequence ID" value="MFC5270578.1"/>
    <property type="molecule type" value="Genomic_DNA"/>
</dbReference>
<gene>
    <name evidence="3" type="ORF">ACFPIB_08170</name>
</gene>
<evidence type="ECO:0000313" key="3">
    <source>
        <dbReference type="EMBL" id="MFC5270578.1"/>
    </source>
</evidence>
<feature type="domain" description="Secretion system C-terminal sorting" evidence="2">
    <location>
        <begin position="258"/>
        <end position="335"/>
    </location>
</feature>
<accession>A0ABW0E887</accession>
<keyword evidence="4" id="KW-1185">Reference proteome</keyword>
<dbReference type="RefSeq" id="WP_378016945.1">
    <property type="nucleotide sequence ID" value="NZ_JBHSKT010000004.1"/>
</dbReference>
<dbReference type="Pfam" id="PF18962">
    <property type="entry name" value="Por_Secre_tail"/>
    <property type="match status" value="1"/>
</dbReference>
<proteinExistence type="predicted"/>
<evidence type="ECO:0000256" key="1">
    <source>
        <dbReference type="SAM" id="SignalP"/>
    </source>
</evidence>
<sequence length="336" mass="36167">MKRLLLPVCIAFFSAAGNQVAAQPTLTAASNNLQIGDQFQAHQTTIGIPEFTTGALAGANPNWNFSALSSAGAQQAEVITRAAAPKPTDYPAANMVVKVGNEYAYLENTGTMLKEYALYESVQGYALENTDPAEKLKFPFTFNDTFTDAYVGTATLAGNVIPRIGNVTVTAEGYGTLVLPTGTVQNVLKLKTEEVSNPGTMYSENTVTYDWFQPGVHFPLLRMTRRVTLMGTIYTGVYLDVKKLGTKEDLAAQMKLQLFPNPASGVANIQFELKKTAAATLRITNLLGQEVAVLALDKAEAGLQNHTIDVSGYAKGIYLVQIETEGKAAVKRLVVQ</sequence>
<name>A0ABW0E887_9BACT</name>
<protein>
    <submittedName>
        <fullName evidence="3">T9SS type A sorting domain-containing protein</fullName>
    </submittedName>
</protein>
<feature type="signal peptide" evidence="1">
    <location>
        <begin position="1"/>
        <end position="21"/>
    </location>
</feature>
<reference evidence="4" key="1">
    <citation type="journal article" date="2019" name="Int. J. Syst. Evol. Microbiol.">
        <title>The Global Catalogue of Microorganisms (GCM) 10K type strain sequencing project: providing services to taxonomists for standard genome sequencing and annotation.</title>
        <authorList>
            <consortium name="The Broad Institute Genomics Platform"/>
            <consortium name="The Broad Institute Genome Sequencing Center for Infectious Disease"/>
            <person name="Wu L."/>
            <person name="Ma J."/>
        </authorList>
    </citation>
    <scope>NUCLEOTIDE SEQUENCE [LARGE SCALE GENOMIC DNA]</scope>
    <source>
        <strain evidence="4">KACC 12602</strain>
    </source>
</reference>
<dbReference type="Proteomes" id="UP001596161">
    <property type="component" value="Unassembled WGS sequence"/>
</dbReference>